<sequence length="233" mass="25947">MVRIFTLRQIASMATLMWGLSGVVQAEQTMDLDVFAIPSSSINHLVATTSDQLKQQGMVSFYEKGMPVHATLYLTNYPERAKSHLLRIAKQIAARSKPFALKADGITVTKGNWVFINLKDSKSFQRLADEVTLAAEPYRNQAAQLPSWVKDYPNKLAAFTRYGSPNVFQNFQPHLTLLANEKSPNLRQFKQAVLTNPPQASGQIIGIGVGIADQWGQQKKVLATYLFPANTHK</sequence>
<proteinExistence type="predicted"/>
<comment type="caution">
    <text evidence="2">The sequence shown here is derived from an EMBL/GenBank/DDBJ whole genome shotgun (WGS) entry which is preliminary data.</text>
</comment>
<accession>A0ABW9G360</accession>
<reference evidence="2 3" key="1">
    <citation type="journal article" date="2013" name="Int. J. Syst. Evol. Microbiol.">
        <title>Celerinatantimonas yamalensis sp. nov., a cold-adapted diazotrophic bacterium from a cold permafrost brine.</title>
        <authorList>
            <person name="Shcherbakova V."/>
            <person name="Chuvilskaya N."/>
            <person name="Rivkina E."/>
            <person name="Demidov N."/>
            <person name="Uchaeva V."/>
            <person name="Suetin S."/>
            <person name="Suzina N."/>
            <person name="Gilichinsky D."/>
        </authorList>
    </citation>
    <scope>NUCLEOTIDE SEQUENCE [LARGE SCALE GENOMIC DNA]</scope>
    <source>
        <strain evidence="2 3">C7</strain>
    </source>
</reference>
<dbReference type="Gene3D" id="3.90.1140.10">
    <property type="entry name" value="Cyclic phosphodiesterase"/>
    <property type="match status" value="1"/>
</dbReference>
<dbReference type="EMBL" id="JBEQCT010000001">
    <property type="protein sequence ID" value="MFM2484099.1"/>
    <property type="molecule type" value="Genomic_DNA"/>
</dbReference>
<dbReference type="GO" id="GO:0016874">
    <property type="term" value="F:ligase activity"/>
    <property type="evidence" value="ECO:0007669"/>
    <property type="project" value="UniProtKB-KW"/>
</dbReference>
<gene>
    <name evidence="2" type="ORF">ABUE30_03305</name>
</gene>
<dbReference type="Proteomes" id="UP001629953">
    <property type="component" value="Unassembled WGS sequence"/>
</dbReference>
<dbReference type="InterPro" id="IPR009097">
    <property type="entry name" value="Cyclic_Pdiesterase"/>
</dbReference>
<evidence type="ECO:0000313" key="2">
    <source>
        <dbReference type="EMBL" id="MFM2484099.1"/>
    </source>
</evidence>
<feature type="chain" id="PRO_5047385707" evidence="1">
    <location>
        <begin position="27"/>
        <end position="233"/>
    </location>
</feature>
<name>A0ABW9G360_9GAMM</name>
<evidence type="ECO:0000313" key="3">
    <source>
        <dbReference type="Proteomes" id="UP001629953"/>
    </source>
</evidence>
<keyword evidence="2" id="KW-0436">Ligase</keyword>
<keyword evidence="1" id="KW-0732">Signal</keyword>
<dbReference type="RefSeq" id="WP_408622238.1">
    <property type="nucleotide sequence ID" value="NZ_JBEQCT010000001.1"/>
</dbReference>
<feature type="signal peptide" evidence="1">
    <location>
        <begin position="1"/>
        <end position="26"/>
    </location>
</feature>
<keyword evidence="3" id="KW-1185">Reference proteome</keyword>
<dbReference type="SUPFAM" id="SSF55144">
    <property type="entry name" value="LigT-like"/>
    <property type="match status" value="1"/>
</dbReference>
<dbReference type="Pfam" id="PF13563">
    <property type="entry name" value="2_5_RNA_ligase2"/>
    <property type="match status" value="1"/>
</dbReference>
<evidence type="ECO:0000256" key="1">
    <source>
        <dbReference type="SAM" id="SignalP"/>
    </source>
</evidence>
<protein>
    <submittedName>
        <fullName evidence="2">2'-5' RNA ligase family protein</fullName>
    </submittedName>
</protein>
<organism evidence="2 3">
    <name type="scientific">Celerinatantimonas yamalensis</name>
    <dbReference type="NCBI Taxonomy" id="559956"/>
    <lineage>
        <taxon>Bacteria</taxon>
        <taxon>Pseudomonadati</taxon>
        <taxon>Pseudomonadota</taxon>
        <taxon>Gammaproteobacteria</taxon>
        <taxon>Celerinatantimonadaceae</taxon>
        <taxon>Celerinatantimonas</taxon>
    </lineage>
</organism>